<evidence type="ECO:0000256" key="2">
    <source>
        <dbReference type="ARBA" id="ARBA00022980"/>
    </source>
</evidence>
<sequence>MKCFRPALTTAPTASFTTSVARTDNASQAYTDLYGALAEEGKKKVDEEGAIGTQQKTSYGQKQETIRTFTLNKPLHPSEFSRERRVITPRRSLKPWDLGPPAKLARHKDPFHQMGIDPLDECLNSTLLSQYVTSMGRIEKRAVTRLTSKSQRKISKAIKRAKMMGIIPIHSRVSSGLFHFSK</sequence>
<evidence type="ECO:0000256" key="3">
    <source>
        <dbReference type="ARBA" id="ARBA00023274"/>
    </source>
</evidence>
<dbReference type="HOGENOM" id="CLU_110814_1_0_1"/>
<dbReference type="Pfam" id="PF01084">
    <property type="entry name" value="Ribosomal_S18"/>
    <property type="match status" value="1"/>
</dbReference>
<dbReference type="SUPFAM" id="SSF46911">
    <property type="entry name" value="Ribosomal protein S18"/>
    <property type="match status" value="1"/>
</dbReference>
<keyword evidence="6" id="KW-1185">Reference proteome</keyword>
<dbReference type="PANTHER" id="PTHR13479:SF40">
    <property type="entry name" value="SMALL RIBOSOMAL SUBUNIT PROTEIN BS18M"/>
    <property type="match status" value="1"/>
</dbReference>
<name>A0A0C3BWN0_PILCF</name>
<dbReference type="GO" id="GO:0070181">
    <property type="term" value="F:small ribosomal subunit rRNA binding"/>
    <property type="evidence" value="ECO:0007669"/>
    <property type="project" value="TreeGrafter"/>
</dbReference>
<dbReference type="Gene3D" id="4.10.640.10">
    <property type="entry name" value="Ribosomal protein S18"/>
    <property type="match status" value="1"/>
</dbReference>
<dbReference type="PANTHER" id="PTHR13479">
    <property type="entry name" value="30S RIBOSOMAL PROTEIN S18"/>
    <property type="match status" value="1"/>
</dbReference>
<dbReference type="GO" id="GO:0032543">
    <property type="term" value="P:mitochondrial translation"/>
    <property type="evidence" value="ECO:0007669"/>
    <property type="project" value="TreeGrafter"/>
</dbReference>
<dbReference type="InterPro" id="IPR001648">
    <property type="entry name" value="Ribosomal_bS18"/>
</dbReference>
<dbReference type="OrthoDB" id="21463at2759"/>
<dbReference type="EMBL" id="KN832972">
    <property type="protein sequence ID" value="KIM90948.1"/>
    <property type="molecule type" value="Genomic_DNA"/>
</dbReference>
<keyword evidence="3" id="KW-0687">Ribonucleoprotein</keyword>
<evidence type="ECO:0000313" key="5">
    <source>
        <dbReference type="EMBL" id="KIM90948.1"/>
    </source>
</evidence>
<evidence type="ECO:0000313" key="6">
    <source>
        <dbReference type="Proteomes" id="UP000054166"/>
    </source>
</evidence>
<dbReference type="GO" id="GO:0003735">
    <property type="term" value="F:structural constituent of ribosome"/>
    <property type="evidence" value="ECO:0007669"/>
    <property type="project" value="InterPro"/>
</dbReference>
<dbReference type="InterPro" id="IPR036870">
    <property type="entry name" value="Ribosomal_bS18_sf"/>
</dbReference>
<keyword evidence="2" id="KW-0689">Ribosomal protein</keyword>
<dbReference type="AlphaFoldDB" id="A0A0C3BWN0"/>
<reference evidence="6" key="2">
    <citation type="submission" date="2015-01" db="EMBL/GenBank/DDBJ databases">
        <title>Evolutionary Origins and Diversification of the Mycorrhizal Mutualists.</title>
        <authorList>
            <consortium name="DOE Joint Genome Institute"/>
            <consortium name="Mycorrhizal Genomics Consortium"/>
            <person name="Kohler A."/>
            <person name="Kuo A."/>
            <person name="Nagy L.G."/>
            <person name="Floudas D."/>
            <person name="Copeland A."/>
            <person name="Barry K.W."/>
            <person name="Cichocki N."/>
            <person name="Veneault-Fourrey C."/>
            <person name="LaButti K."/>
            <person name="Lindquist E.A."/>
            <person name="Lipzen A."/>
            <person name="Lundell T."/>
            <person name="Morin E."/>
            <person name="Murat C."/>
            <person name="Riley R."/>
            <person name="Ohm R."/>
            <person name="Sun H."/>
            <person name="Tunlid A."/>
            <person name="Henrissat B."/>
            <person name="Grigoriev I.V."/>
            <person name="Hibbett D.S."/>
            <person name="Martin F."/>
        </authorList>
    </citation>
    <scope>NUCLEOTIDE SEQUENCE [LARGE SCALE GENOMIC DNA]</scope>
    <source>
        <strain evidence="6">F 1598</strain>
    </source>
</reference>
<gene>
    <name evidence="5" type="ORF">PILCRDRAFT_811450</name>
</gene>
<reference evidence="5 6" key="1">
    <citation type="submission" date="2014-04" db="EMBL/GenBank/DDBJ databases">
        <authorList>
            <consortium name="DOE Joint Genome Institute"/>
            <person name="Kuo A."/>
            <person name="Tarkka M."/>
            <person name="Buscot F."/>
            <person name="Kohler A."/>
            <person name="Nagy L.G."/>
            <person name="Floudas D."/>
            <person name="Copeland A."/>
            <person name="Barry K.W."/>
            <person name="Cichocki N."/>
            <person name="Veneault-Fourrey C."/>
            <person name="LaButti K."/>
            <person name="Lindquist E.A."/>
            <person name="Lipzen A."/>
            <person name="Lundell T."/>
            <person name="Morin E."/>
            <person name="Murat C."/>
            <person name="Sun H."/>
            <person name="Tunlid A."/>
            <person name="Henrissat B."/>
            <person name="Grigoriev I.V."/>
            <person name="Hibbett D.S."/>
            <person name="Martin F."/>
            <person name="Nordberg H.P."/>
            <person name="Cantor M.N."/>
            <person name="Hua S.X."/>
        </authorList>
    </citation>
    <scope>NUCLEOTIDE SEQUENCE [LARGE SCALE GENOMIC DNA]</scope>
    <source>
        <strain evidence="5 6">F 1598</strain>
    </source>
</reference>
<organism evidence="5 6">
    <name type="scientific">Piloderma croceum (strain F 1598)</name>
    <dbReference type="NCBI Taxonomy" id="765440"/>
    <lineage>
        <taxon>Eukaryota</taxon>
        <taxon>Fungi</taxon>
        <taxon>Dikarya</taxon>
        <taxon>Basidiomycota</taxon>
        <taxon>Agaricomycotina</taxon>
        <taxon>Agaricomycetes</taxon>
        <taxon>Agaricomycetidae</taxon>
        <taxon>Atheliales</taxon>
        <taxon>Atheliaceae</taxon>
        <taxon>Piloderma</taxon>
    </lineage>
</organism>
<comment type="similarity">
    <text evidence="1">Belongs to the bacterial ribosomal protein bS18 family.</text>
</comment>
<dbReference type="PRINTS" id="PR00974">
    <property type="entry name" value="RIBOSOMALS18"/>
</dbReference>
<proteinExistence type="inferred from homology"/>
<dbReference type="InParanoid" id="A0A0C3BWN0"/>
<accession>A0A0C3BWN0</accession>
<evidence type="ECO:0000256" key="1">
    <source>
        <dbReference type="ARBA" id="ARBA00005589"/>
    </source>
</evidence>
<dbReference type="Proteomes" id="UP000054166">
    <property type="component" value="Unassembled WGS sequence"/>
</dbReference>
<dbReference type="STRING" id="765440.A0A0C3BWN0"/>
<evidence type="ECO:0000256" key="4">
    <source>
        <dbReference type="ARBA" id="ARBA00035264"/>
    </source>
</evidence>
<dbReference type="GO" id="GO:0005763">
    <property type="term" value="C:mitochondrial small ribosomal subunit"/>
    <property type="evidence" value="ECO:0007669"/>
    <property type="project" value="TreeGrafter"/>
</dbReference>
<protein>
    <recommendedName>
        <fullName evidence="4">Small ribosomal subunit protein bS18m</fullName>
    </recommendedName>
</protein>